<dbReference type="FunFam" id="2.70.150.10:FF:000054">
    <property type="entry name" value="Phospholipid-transporting ATPase"/>
    <property type="match status" value="1"/>
</dbReference>
<feature type="transmembrane region" description="Helical" evidence="19">
    <location>
        <begin position="862"/>
        <end position="882"/>
    </location>
</feature>
<evidence type="ECO:0000256" key="6">
    <source>
        <dbReference type="ARBA" id="ARBA00022723"/>
    </source>
</evidence>
<dbReference type="InterPro" id="IPR023298">
    <property type="entry name" value="ATPase_P-typ_TM_dom_sf"/>
</dbReference>
<evidence type="ECO:0000256" key="20">
    <source>
        <dbReference type="SAM" id="MobiDB-lite"/>
    </source>
</evidence>
<feature type="active site" description="4-aspartylphosphate intermediate" evidence="16">
    <location>
        <position position="275"/>
    </location>
</feature>
<comment type="catalytic activity">
    <reaction evidence="14 19">
        <text>ATP + H2O + phospholipidSide 1 = ADP + phosphate + phospholipidSide 2.</text>
        <dbReference type="EC" id="7.6.2.1"/>
    </reaction>
</comment>
<feature type="binding site" evidence="17">
    <location>
        <position position="648"/>
    </location>
    <ligand>
        <name>ATP</name>
        <dbReference type="ChEBI" id="CHEBI:30616"/>
    </ligand>
</feature>
<feature type="transmembrane region" description="Helical" evidence="19">
    <location>
        <begin position="158"/>
        <end position="182"/>
    </location>
</feature>
<dbReference type="SUPFAM" id="SSF81665">
    <property type="entry name" value="Calcium ATPase, transmembrane domain M"/>
    <property type="match status" value="1"/>
</dbReference>
<dbReference type="PANTHER" id="PTHR24092">
    <property type="entry name" value="PROBABLE PHOSPHOLIPID-TRANSPORTING ATPASE"/>
    <property type="match status" value="1"/>
</dbReference>
<dbReference type="PANTHER" id="PTHR24092:SF218">
    <property type="entry name" value="PHOSPHOLIPID-TRANSPORTING ATPASE"/>
    <property type="match status" value="1"/>
</dbReference>
<feature type="region of interest" description="Disordered" evidence="20">
    <location>
        <begin position="373"/>
        <end position="406"/>
    </location>
</feature>
<keyword evidence="10 18" id="KW-0460">Magnesium</keyword>
<dbReference type="FunFam" id="3.40.1110.10:FF:000009">
    <property type="entry name" value="Phospholipid-transporting ATPase"/>
    <property type="match status" value="1"/>
</dbReference>
<keyword evidence="9 17" id="KW-0067">ATP-binding</keyword>
<dbReference type="EC" id="7.6.2.1" evidence="19"/>
<evidence type="ECO:0000256" key="14">
    <source>
        <dbReference type="ARBA" id="ARBA00034036"/>
    </source>
</evidence>
<dbReference type="OrthoDB" id="377733at2759"/>
<feature type="binding site" evidence="17">
    <location>
        <position position="650"/>
    </location>
    <ligand>
        <name>ATP</name>
        <dbReference type="ChEBI" id="CHEBI:30616"/>
    </ligand>
</feature>
<feature type="binding site" evidence="17">
    <location>
        <position position="784"/>
    </location>
    <ligand>
        <name>ATP</name>
        <dbReference type="ChEBI" id="CHEBI:30616"/>
    </ligand>
</feature>
<evidence type="ECO:0000256" key="12">
    <source>
        <dbReference type="ARBA" id="ARBA00022989"/>
    </source>
</evidence>
<reference evidence="23" key="1">
    <citation type="submission" date="2020-01" db="EMBL/GenBank/DDBJ databases">
        <title>Draft genome sequence of the Termite Coptotermes fromosanus.</title>
        <authorList>
            <person name="Itakura S."/>
            <person name="Yosikawa Y."/>
            <person name="Umezawa K."/>
        </authorList>
    </citation>
    <scope>NUCLEOTIDE SEQUENCE [LARGE SCALE GENOMIC DNA]</scope>
</reference>
<evidence type="ECO:0000313" key="22">
    <source>
        <dbReference type="EMBL" id="GFG33660.1"/>
    </source>
</evidence>
<evidence type="ECO:0000259" key="21">
    <source>
        <dbReference type="Pfam" id="PF16212"/>
    </source>
</evidence>
<sequence>DEERYKKVLWKDVRVGDLIHLSNNEVIPADILLLRSSDPHGLCYIDTCNLDGETNLKQRQVARGFTERQDVFEPSKFKSEVEVDSPTTKIYRFYGAIVHPVSERVPVGTENLLLRDCVLKNTDFVEGIVVYAGHETKAMLNNGGPRYKRSNLERQMNLDVIWCVLILFVLCVIGAVGCKLWLSSYDNYENHSVPFIPLAESPVMEGFLGFWTFVIILQVMIPLSLYVTLEMAKLMQVYHIHNDVDMYDPETNKKIECRALNISEEVGQVQYIFSDKTGTLTENKMVFRRCSIAGVDYNHPPPENELNQLDLRRVPERSHLSDLRQVTHAQRIQEFLLLLAVCNTVVVSRHPHPINIHPSDVIPFGRRALNYPGSGKPPLEFPHQPVLSPINSSSETTPNTESPPLSQAIKQVARPKLLNVPSLLLVGSNKKSSNKSNSQNSQQRSATPSPCELKPIFEAESPDELALVDAAYSYNCRLVKRTPQFATVALPGEGVLEFEILQVLPFDSARKCMSVILRHPVTKEKILYCKGADSTILPQLAPTDDFMMQQMIFRTQQHLNSYARQGLRVLVMAKKILSDAEYDDWLRKHNEATLVLDNRERRIRESYSRLETNLTLLGATGIEDRLQDGVPETINALISAGIVVWVLTGDKPETAINVAYSAKLFSPQMELLKLSARSKDAAESTIMFYLADIERESPPDIGMASGPPGLNQVGVFARADVPPGNTTSQLQRGPLHSNKRRALVVDGKTLTYILDQRSNLQKPFLQLTRYCSSVLCCRATPLQKAYIVRVVKQQLKMRTLAIGDGANDVSMIQTADVGIGISGHEGTQAVMASDFALSRFKYLERFLLVHGHWCYDRLSRMVLYFFYKNATFVFLIFWYQLYCGFSGSVMIDQMYLMLYNLLFTSLPPLAIGVYDQDAPEELLLALPNLYRQGRLGLVYKPHSFWITMADSLYQSIVIFFLTEGAYHDTDVGIWEFGTTVTTSCLFVMLFHVAIETRSWYFDGAFSLALSMFPIVFEIQHLVTHSVSIAFTDANSHTLLTQCKAISQHKRVFSSFCPARRHLASFYRFSLMSVHQIHAALLGRLLSAPTFVLVETPECCMIVDNFAIAALLKLSFLFRELFLAALLEMRCFKWTYFCWRPVLHPQRCWHSRGAADTASDGAQCFVTPSDAHLTHKYEVVCFSQDAQNKQCQN</sequence>
<dbReference type="InterPro" id="IPR006539">
    <property type="entry name" value="P-type_ATPase_IV"/>
</dbReference>
<dbReference type="InterPro" id="IPR001757">
    <property type="entry name" value="P_typ_ATPase"/>
</dbReference>
<name>A0A6L2PQ29_COPFO</name>
<feature type="binding site" evidence="18">
    <location>
        <position position="275"/>
    </location>
    <ligand>
        <name>Mg(2+)</name>
        <dbReference type="ChEBI" id="CHEBI:18420"/>
    </ligand>
</feature>
<dbReference type="SUPFAM" id="SSF81660">
    <property type="entry name" value="Metal cation-transporting ATPase, ATP-binding domain N"/>
    <property type="match status" value="1"/>
</dbReference>
<evidence type="ECO:0000256" key="15">
    <source>
        <dbReference type="ARBA" id="ARBA00050913"/>
    </source>
</evidence>
<evidence type="ECO:0000256" key="19">
    <source>
        <dbReference type="RuleBase" id="RU362033"/>
    </source>
</evidence>
<feature type="binding site" evidence="18">
    <location>
        <position position="808"/>
    </location>
    <ligand>
        <name>Mg(2+)</name>
        <dbReference type="ChEBI" id="CHEBI:18420"/>
    </ligand>
</feature>
<feature type="binding site" evidence="17">
    <location>
        <position position="808"/>
    </location>
    <ligand>
        <name>ATP</name>
        <dbReference type="ChEBI" id="CHEBI:30616"/>
    </ligand>
</feature>
<feature type="binding site" evidence="17">
    <location>
        <position position="464"/>
    </location>
    <ligand>
        <name>ATP</name>
        <dbReference type="ChEBI" id="CHEBI:30616"/>
    </ligand>
</feature>
<evidence type="ECO:0000256" key="18">
    <source>
        <dbReference type="PIRSR" id="PIRSR606539-3"/>
    </source>
</evidence>
<dbReference type="SFLD" id="SFLDF00027">
    <property type="entry name" value="p-type_atpase"/>
    <property type="match status" value="1"/>
</dbReference>
<dbReference type="GO" id="GO:0005886">
    <property type="term" value="C:plasma membrane"/>
    <property type="evidence" value="ECO:0007669"/>
    <property type="project" value="TreeGrafter"/>
</dbReference>
<dbReference type="PROSITE" id="PS00154">
    <property type="entry name" value="ATPASE_E1_E2"/>
    <property type="match status" value="1"/>
</dbReference>
<comment type="cofactor">
    <cofactor evidence="1 18">
        <name>Mg(2+)</name>
        <dbReference type="ChEBI" id="CHEBI:18420"/>
    </cofactor>
</comment>
<keyword evidence="13 19" id="KW-0472">Membrane</keyword>
<dbReference type="GO" id="GO:0045332">
    <property type="term" value="P:phospholipid translocation"/>
    <property type="evidence" value="ECO:0007669"/>
    <property type="project" value="TreeGrafter"/>
</dbReference>
<feature type="transmembrane region" description="Helical" evidence="19">
    <location>
        <begin position="208"/>
        <end position="229"/>
    </location>
</feature>
<dbReference type="SUPFAM" id="SSF56784">
    <property type="entry name" value="HAD-like"/>
    <property type="match status" value="1"/>
</dbReference>
<dbReference type="FunFam" id="3.40.50.1000:FF:000130">
    <property type="entry name" value="Phospholipid-transporting ATPase"/>
    <property type="match status" value="1"/>
</dbReference>
<comment type="similarity">
    <text evidence="4 19">Belongs to the cation transport ATPase (P-type) (TC 3.A.3) family. Type IV subfamily.</text>
</comment>
<dbReference type="Pfam" id="PF13246">
    <property type="entry name" value="Cation_ATPase"/>
    <property type="match status" value="1"/>
</dbReference>
<keyword evidence="5 19" id="KW-0812">Transmembrane</keyword>
<feature type="binding site" evidence="17">
    <location>
        <position position="807"/>
    </location>
    <ligand>
        <name>ATP</name>
        <dbReference type="ChEBI" id="CHEBI:30616"/>
    </ligand>
</feature>
<dbReference type="FunCoup" id="A0A6L2PQ29">
    <property type="interactions" value="273"/>
</dbReference>
<keyword evidence="6 18" id="KW-0479">Metal-binding</keyword>
<gene>
    <name evidence="22" type="ORF">Cfor_11710</name>
</gene>
<evidence type="ECO:0000256" key="7">
    <source>
        <dbReference type="ARBA" id="ARBA00022741"/>
    </source>
</evidence>
<dbReference type="InParanoid" id="A0A6L2PQ29"/>
<feature type="binding site" evidence="17">
    <location>
        <position position="778"/>
    </location>
    <ligand>
        <name>ATP</name>
        <dbReference type="ChEBI" id="CHEBI:30616"/>
    </ligand>
</feature>
<feature type="non-terminal residue" evidence="22">
    <location>
        <position position="1"/>
    </location>
</feature>
<dbReference type="NCBIfam" id="TIGR01652">
    <property type="entry name" value="ATPase-Plipid"/>
    <property type="match status" value="1"/>
</dbReference>
<feature type="binding site" evidence="17">
    <location>
        <position position="649"/>
    </location>
    <ligand>
        <name>ATP</name>
        <dbReference type="ChEBI" id="CHEBI:30616"/>
    </ligand>
</feature>
<evidence type="ECO:0000256" key="1">
    <source>
        <dbReference type="ARBA" id="ARBA00001946"/>
    </source>
</evidence>
<proteinExistence type="inferred from homology"/>
<evidence type="ECO:0000256" key="8">
    <source>
        <dbReference type="ARBA" id="ARBA00022824"/>
    </source>
</evidence>
<evidence type="ECO:0000256" key="3">
    <source>
        <dbReference type="ARBA" id="ARBA00004586"/>
    </source>
</evidence>
<comment type="caution">
    <text evidence="22">The sequence shown here is derived from an EMBL/GenBank/DDBJ whole genome shotgun (WGS) entry which is preliminary data.</text>
</comment>
<dbReference type="Pfam" id="PF16212">
    <property type="entry name" value="PhoLip_ATPase_C"/>
    <property type="match status" value="1"/>
</dbReference>
<feature type="binding site" evidence="18">
    <location>
        <position position="277"/>
    </location>
    <ligand>
        <name>Mg(2+)</name>
        <dbReference type="ChEBI" id="CHEBI:18420"/>
    </ligand>
</feature>
<dbReference type="Gene3D" id="3.40.50.1000">
    <property type="entry name" value="HAD superfamily/HAD-like"/>
    <property type="match status" value="2"/>
</dbReference>
<dbReference type="InterPro" id="IPR032630">
    <property type="entry name" value="P_typ_ATPase_c"/>
</dbReference>
<feature type="binding site" evidence="17">
    <location>
        <position position="530"/>
    </location>
    <ligand>
        <name>ATP</name>
        <dbReference type="ChEBI" id="CHEBI:30616"/>
    </ligand>
</feature>
<feature type="binding site" evidence="17">
    <location>
        <position position="277"/>
    </location>
    <ligand>
        <name>ATP</name>
        <dbReference type="ChEBI" id="CHEBI:30616"/>
    </ligand>
</feature>
<evidence type="ECO:0000256" key="10">
    <source>
        <dbReference type="ARBA" id="ARBA00022842"/>
    </source>
</evidence>
<feature type="binding site" evidence="17">
    <location>
        <position position="276"/>
    </location>
    <ligand>
        <name>ATP</name>
        <dbReference type="ChEBI" id="CHEBI:30616"/>
    </ligand>
</feature>
<organism evidence="22 23">
    <name type="scientific">Coptotermes formosanus</name>
    <name type="common">Formosan subterranean termite</name>
    <dbReference type="NCBI Taxonomy" id="36987"/>
    <lineage>
        <taxon>Eukaryota</taxon>
        <taxon>Metazoa</taxon>
        <taxon>Ecdysozoa</taxon>
        <taxon>Arthropoda</taxon>
        <taxon>Hexapoda</taxon>
        <taxon>Insecta</taxon>
        <taxon>Pterygota</taxon>
        <taxon>Neoptera</taxon>
        <taxon>Polyneoptera</taxon>
        <taxon>Dictyoptera</taxon>
        <taxon>Blattodea</taxon>
        <taxon>Blattoidea</taxon>
        <taxon>Termitoidae</taxon>
        <taxon>Rhinotermitidae</taxon>
        <taxon>Coptotermes</taxon>
    </lineage>
</organism>
<dbReference type="InterPro" id="IPR044492">
    <property type="entry name" value="P_typ_ATPase_HD_dom"/>
</dbReference>
<accession>A0A6L2PQ29</accession>
<evidence type="ECO:0000256" key="13">
    <source>
        <dbReference type="ARBA" id="ARBA00023136"/>
    </source>
</evidence>
<dbReference type="FunFam" id="3.40.50.1000:FF:000001">
    <property type="entry name" value="Phospholipid-transporting ATPase IC"/>
    <property type="match status" value="1"/>
</dbReference>
<dbReference type="GO" id="GO:0005524">
    <property type="term" value="F:ATP binding"/>
    <property type="evidence" value="ECO:0007669"/>
    <property type="project" value="UniProtKB-UniRule"/>
</dbReference>
<feature type="binding site" evidence="18">
    <location>
        <position position="804"/>
    </location>
    <ligand>
        <name>Mg(2+)</name>
        <dbReference type="ChEBI" id="CHEBI:18420"/>
    </ligand>
</feature>
<protein>
    <recommendedName>
        <fullName evidence="19">Phospholipid-transporting ATPase</fullName>
        <ecNumber evidence="19">7.6.2.1</ecNumber>
    </recommendedName>
</protein>
<dbReference type="EMBL" id="BLKM01000446">
    <property type="protein sequence ID" value="GFG33660.1"/>
    <property type="molecule type" value="Genomic_DNA"/>
</dbReference>
<dbReference type="InterPro" id="IPR018303">
    <property type="entry name" value="ATPase_P-typ_P_site"/>
</dbReference>
<keyword evidence="11 19" id="KW-1278">Translocase</keyword>
<dbReference type="InterPro" id="IPR023299">
    <property type="entry name" value="ATPase_P-typ_cyto_dom_N"/>
</dbReference>
<dbReference type="InterPro" id="IPR008250">
    <property type="entry name" value="ATPase_P-typ_transduc_dom_A_sf"/>
</dbReference>
<keyword evidence="23" id="KW-1185">Reference proteome</keyword>
<keyword evidence="7 17" id="KW-0547">Nucleotide-binding</keyword>
<dbReference type="Gene3D" id="2.70.150.10">
    <property type="entry name" value="Calcium-transporting ATPase, cytoplasmic transduction domain A"/>
    <property type="match status" value="1"/>
</dbReference>
<keyword evidence="12 19" id="KW-1133">Transmembrane helix</keyword>
<dbReference type="InterPro" id="IPR036412">
    <property type="entry name" value="HAD-like_sf"/>
</dbReference>
<feature type="binding site" evidence="17">
    <location>
        <position position="568"/>
    </location>
    <ligand>
        <name>ATP</name>
        <dbReference type="ChEBI" id="CHEBI:30616"/>
    </ligand>
</feature>
<feature type="domain" description="P-type ATPase C-terminal" evidence="21">
    <location>
        <begin position="830"/>
        <end position="1027"/>
    </location>
</feature>
<dbReference type="GO" id="GO:0000287">
    <property type="term" value="F:magnesium ion binding"/>
    <property type="evidence" value="ECO:0007669"/>
    <property type="project" value="UniProtKB-UniRule"/>
</dbReference>
<dbReference type="InterPro" id="IPR023214">
    <property type="entry name" value="HAD_sf"/>
</dbReference>
<dbReference type="SFLD" id="SFLDG00002">
    <property type="entry name" value="C1.7:_P-type_atpase_like"/>
    <property type="match status" value="1"/>
</dbReference>
<dbReference type="GO" id="GO:0016887">
    <property type="term" value="F:ATP hydrolysis activity"/>
    <property type="evidence" value="ECO:0007669"/>
    <property type="project" value="InterPro"/>
</dbReference>
<feature type="compositionally biased region" description="Low complexity" evidence="20">
    <location>
        <begin position="428"/>
        <end position="443"/>
    </location>
</feature>
<comment type="caution">
    <text evidence="19">Lacks conserved residue(s) required for the propagation of feature annotation.</text>
</comment>
<dbReference type="NCBIfam" id="TIGR01494">
    <property type="entry name" value="ATPase_P-type"/>
    <property type="match status" value="1"/>
</dbReference>
<evidence type="ECO:0000313" key="23">
    <source>
        <dbReference type="Proteomes" id="UP000502823"/>
    </source>
</evidence>
<dbReference type="SFLD" id="SFLDS00003">
    <property type="entry name" value="Haloacid_Dehalogenase"/>
    <property type="match status" value="1"/>
</dbReference>
<dbReference type="Gene3D" id="1.20.1110.10">
    <property type="entry name" value="Calcium-transporting ATPase, transmembrane domain"/>
    <property type="match status" value="1"/>
</dbReference>
<comment type="catalytic activity">
    <reaction evidence="15">
        <text>a beta-D-glucosyl-(1&lt;-&gt;1')-N-acylsphing-4-enine(out) + ATP + H2O = a beta-D-glucosyl-(1&lt;-&gt;1')-N-acylsphing-4-enine(in) + ADP + phosphate + H(+)</text>
        <dbReference type="Rhea" id="RHEA:66036"/>
        <dbReference type="ChEBI" id="CHEBI:15377"/>
        <dbReference type="ChEBI" id="CHEBI:15378"/>
        <dbReference type="ChEBI" id="CHEBI:22801"/>
        <dbReference type="ChEBI" id="CHEBI:30616"/>
        <dbReference type="ChEBI" id="CHEBI:43474"/>
        <dbReference type="ChEBI" id="CHEBI:456216"/>
    </reaction>
    <physiologicalReaction direction="left-to-right" evidence="15">
        <dbReference type="Rhea" id="RHEA:66037"/>
    </physiologicalReaction>
</comment>
<keyword evidence="8" id="KW-0256">Endoplasmic reticulum</keyword>
<comment type="subcellular location">
    <subcellularLocation>
        <location evidence="2">Endomembrane system</location>
        <topology evidence="2">Multi-pass membrane protein</topology>
    </subcellularLocation>
    <subcellularLocation>
        <location evidence="3">Endoplasmic reticulum membrane</location>
    </subcellularLocation>
    <subcellularLocation>
        <location evidence="19">Membrane</location>
        <topology evidence="19">Multi-pass membrane protein</topology>
    </subcellularLocation>
</comment>
<dbReference type="AlphaFoldDB" id="A0A6L2PQ29"/>
<dbReference type="PRINTS" id="PR00119">
    <property type="entry name" value="CATATPASE"/>
</dbReference>
<dbReference type="Gene3D" id="3.40.1110.10">
    <property type="entry name" value="Calcium-transporting ATPase, cytoplasmic domain N"/>
    <property type="match status" value="2"/>
</dbReference>
<dbReference type="GO" id="GO:0140326">
    <property type="term" value="F:ATPase-coupled intramembrane lipid transporter activity"/>
    <property type="evidence" value="ECO:0007669"/>
    <property type="project" value="UniProtKB-EC"/>
</dbReference>
<dbReference type="GO" id="GO:0005789">
    <property type="term" value="C:endoplasmic reticulum membrane"/>
    <property type="evidence" value="ECO:0007669"/>
    <property type="project" value="UniProtKB-SubCell"/>
</dbReference>
<evidence type="ECO:0000256" key="16">
    <source>
        <dbReference type="PIRSR" id="PIRSR606539-1"/>
    </source>
</evidence>
<evidence type="ECO:0000256" key="11">
    <source>
        <dbReference type="ARBA" id="ARBA00022967"/>
    </source>
</evidence>
<feature type="binding site" evidence="17">
    <location>
        <position position="506"/>
    </location>
    <ligand>
        <name>ATP</name>
        <dbReference type="ChEBI" id="CHEBI:30616"/>
    </ligand>
</feature>
<dbReference type="Proteomes" id="UP000502823">
    <property type="component" value="Unassembled WGS sequence"/>
</dbReference>
<evidence type="ECO:0000256" key="5">
    <source>
        <dbReference type="ARBA" id="ARBA00022692"/>
    </source>
</evidence>
<dbReference type="SUPFAM" id="SSF81653">
    <property type="entry name" value="Calcium ATPase, transduction domain A"/>
    <property type="match status" value="1"/>
</dbReference>
<evidence type="ECO:0000256" key="17">
    <source>
        <dbReference type="PIRSR" id="PIRSR606539-2"/>
    </source>
</evidence>
<feature type="binding site" evidence="17">
    <location>
        <position position="275"/>
    </location>
    <ligand>
        <name>ATP</name>
        <dbReference type="ChEBI" id="CHEBI:30616"/>
    </ligand>
</feature>
<evidence type="ECO:0000256" key="4">
    <source>
        <dbReference type="ARBA" id="ARBA00008109"/>
    </source>
</evidence>
<evidence type="ECO:0000256" key="9">
    <source>
        <dbReference type="ARBA" id="ARBA00022840"/>
    </source>
</evidence>
<feature type="region of interest" description="Disordered" evidence="20">
    <location>
        <begin position="427"/>
        <end position="450"/>
    </location>
</feature>
<feature type="compositionally biased region" description="Low complexity" evidence="20">
    <location>
        <begin position="388"/>
        <end position="406"/>
    </location>
</feature>
<evidence type="ECO:0000256" key="2">
    <source>
        <dbReference type="ARBA" id="ARBA00004127"/>
    </source>
</evidence>